<dbReference type="AlphaFoldDB" id="A0A6J2TAH2"/>
<dbReference type="InterPro" id="IPR029056">
    <property type="entry name" value="Ribokinase-like"/>
</dbReference>
<keyword evidence="2" id="KW-0418">Kinase</keyword>
<dbReference type="InterPro" id="IPR052562">
    <property type="entry name" value="Ketohexokinase-related"/>
</dbReference>
<dbReference type="RefSeq" id="XP_030373034.1">
    <property type="nucleotide sequence ID" value="XM_030517174.1"/>
</dbReference>
<dbReference type="Proteomes" id="UP000504634">
    <property type="component" value="Unplaced"/>
</dbReference>
<dbReference type="InterPro" id="IPR002139">
    <property type="entry name" value="Ribo/fructo_kinase"/>
</dbReference>
<dbReference type="SUPFAM" id="SSF53613">
    <property type="entry name" value="Ribokinase-like"/>
    <property type="match status" value="1"/>
</dbReference>
<evidence type="ECO:0000313" key="5">
    <source>
        <dbReference type="RefSeq" id="XP_030373034.1"/>
    </source>
</evidence>
<sequence length="370" mass="41685">MKKQIVKEFITVKKVRYLPREPEPPPPPPKRHILVVGRYTLDVITVCDTFPNPGETHRITKGTWRRGGSASNICTVIRRLGAQCEFLGHLSNAPAFEGLISSFIAMGIDISSCPRSPKDPPHQSIIVVASNGTRTTIEQSTSTNELTFQQFLGAVDYQKYSWIHFECRNAKETKHMITAVRNYNARCGDHIIISVDLPNLRNMCLLLADLADYVFVRKQVMLANAYINGHETVCAIREMLRSIRSRWMSLQPKKTPYLPDDETSQETKKCEPDTKRVPIIIYANNIEGASCLLADDTYFKVSGHVPTRVLDTVGEHDAFCGAVIYAMHEIELSLRDAMEYGTRATSVKVAQNGFDGLRCIPKDLKGFYYL</sequence>
<dbReference type="Gene3D" id="3.40.1190.20">
    <property type="match status" value="1"/>
</dbReference>
<dbReference type="OrthoDB" id="204058at2759"/>
<dbReference type="PANTHER" id="PTHR42774:SF3">
    <property type="entry name" value="KETOHEXOKINASE"/>
    <property type="match status" value="1"/>
</dbReference>
<dbReference type="GO" id="GO:0004454">
    <property type="term" value="F:ketohexokinase activity"/>
    <property type="evidence" value="ECO:0007669"/>
    <property type="project" value="InterPro"/>
</dbReference>
<dbReference type="GeneID" id="115623004"/>
<dbReference type="CDD" id="cd01939">
    <property type="entry name" value="Ketohexokinase"/>
    <property type="match status" value="1"/>
</dbReference>
<proteinExistence type="predicted"/>
<name>A0A6J2TAH2_DROLE</name>
<keyword evidence="4" id="KW-1185">Reference proteome</keyword>
<dbReference type="PANTHER" id="PTHR42774">
    <property type="entry name" value="PHOSPHOTRANSFERASE SYSTEM TRANSPORT PROTEIN"/>
    <property type="match status" value="1"/>
</dbReference>
<evidence type="ECO:0000256" key="1">
    <source>
        <dbReference type="ARBA" id="ARBA00022679"/>
    </source>
</evidence>
<organism evidence="4 5">
    <name type="scientific">Drosophila lebanonensis</name>
    <name type="common">Fruit fly</name>
    <name type="synonym">Scaptodrosophila lebanonensis</name>
    <dbReference type="NCBI Taxonomy" id="7225"/>
    <lineage>
        <taxon>Eukaryota</taxon>
        <taxon>Metazoa</taxon>
        <taxon>Ecdysozoa</taxon>
        <taxon>Arthropoda</taxon>
        <taxon>Hexapoda</taxon>
        <taxon>Insecta</taxon>
        <taxon>Pterygota</taxon>
        <taxon>Neoptera</taxon>
        <taxon>Endopterygota</taxon>
        <taxon>Diptera</taxon>
        <taxon>Brachycera</taxon>
        <taxon>Muscomorpha</taxon>
        <taxon>Ephydroidea</taxon>
        <taxon>Drosophilidae</taxon>
        <taxon>Scaptodrosophila</taxon>
    </lineage>
</organism>
<evidence type="ECO:0000259" key="3">
    <source>
        <dbReference type="Pfam" id="PF00294"/>
    </source>
</evidence>
<dbReference type="InterPro" id="IPR034093">
    <property type="entry name" value="KHK"/>
</dbReference>
<feature type="domain" description="Carbohydrate kinase PfkB" evidence="3">
    <location>
        <begin position="31"/>
        <end position="216"/>
    </location>
</feature>
<reference evidence="5" key="1">
    <citation type="submission" date="2025-08" db="UniProtKB">
        <authorList>
            <consortium name="RefSeq"/>
        </authorList>
    </citation>
    <scope>IDENTIFICATION</scope>
    <source>
        <strain evidence="5">11010-0011.00</strain>
        <tissue evidence="5">Whole body</tissue>
    </source>
</reference>
<dbReference type="Pfam" id="PF00294">
    <property type="entry name" value="PfkB"/>
    <property type="match status" value="1"/>
</dbReference>
<dbReference type="InterPro" id="IPR011611">
    <property type="entry name" value="PfkB_dom"/>
</dbReference>
<gene>
    <name evidence="5" type="primary">LOC115623004</name>
</gene>
<protein>
    <submittedName>
        <fullName evidence="5">Ketohexokinase</fullName>
    </submittedName>
</protein>
<dbReference type="PRINTS" id="PR00990">
    <property type="entry name" value="RIBOKINASE"/>
</dbReference>
<evidence type="ECO:0000256" key="2">
    <source>
        <dbReference type="ARBA" id="ARBA00022777"/>
    </source>
</evidence>
<accession>A0A6J2TAH2</accession>
<evidence type="ECO:0000313" key="4">
    <source>
        <dbReference type="Proteomes" id="UP000504634"/>
    </source>
</evidence>
<keyword evidence="1" id="KW-0808">Transferase</keyword>
<dbReference type="GO" id="GO:0006000">
    <property type="term" value="P:fructose metabolic process"/>
    <property type="evidence" value="ECO:0007669"/>
    <property type="project" value="InterPro"/>
</dbReference>